<organism evidence="1 2">
    <name type="scientific">Limosilactobacillus mucosae</name>
    <name type="common">Lactobacillus mucosae</name>
    <dbReference type="NCBI Taxonomy" id="97478"/>
    <lineage>
        <taxon>Bacteria</taxon>
        <taxon>Bacillati</taxon>
        <taxon>Bacillota</taxon>
        <taxon>Bacilli</taxon>
        <taxon>Lactobacillales</taxon>
        <taxon>Lactobacillaceae</taxon>
        <taxon>Limosilactobacillus</taxon>
    </lineage>
</organism>
<evidence type="ECO:0000313" key="1">
    <source>
        <dbReference type="EMBL" id="MDC2829127.1"/>
    </source>
</evidence>
<dbReference type="RefSeq" id="WP_272225787.1">
    <property type="nucleotide sequence ID" value="NZ_JAQONE010000006.1"/>
</dbReference>
<comment type="caution">
    <text evidence="1">The sequence shown here is derived from an EMBL/GenBank/DDBJ whole genome shotgun (WGS) entry which is preliminary data.</text>
</comment>
<dbReference type="AlphaFoldDB" id="A0AAJ1HTB3"/>
<dbReference type="EMBL" id="JAQONE010000006">
    <property type="protein sequence ID" value="MDC2829127.1"/>
    <property type="molecule type" value="Genomic_DNA"/>
</dbReference>
<dbReference type="Proteomes" id="UP001220670">
    <property type="component" value="Unassembled WGS sequence"/>
</dbReference>
<reference evidence="1" key="1">
    <citation type="submission" date="2023-01" db="EMBL/GenBank/DDBJ databases">
        <title>Genome analysis of 13 Lactobacillus isolated from gut of wild boar.</title>
        <authorList>
            <person name="Papp P."/>
            <person name="Libisch B."/>
            <person name="Nagy T."/>
            <person name="Olasz F."/>
        </authorList>
    </citation>
    <scope>NUCLEOTIDE SEQUENCE</scope>
    <source>
        <strain evidence="1">F146</strain>
    </source>
</reference>
<accession>A0AAJ1HTB3</accession>
<name>A0AAJ1HTB3_LIMMU</name>
<protein>
    <submittedName>
        <fullName evidence="1">Uncharacterized protein</fullName>
    </submittedName>
</protein>
<sequence length="284" mass="32524">MITKFSSKEEMRKAVEQAWKDVSFYSSYKAKIIEGSTYDVADVLLEKIDFQAILEQLATHPDLDVDETLQFQVHDILLDSSNWNINVDTLLANSNFLDLATMSITGPVIMGEPDPCIINGGDASNPDEGNYLKEFKASLGYLNLDWTDYATKSLNAIINNEALYVIEHWSDISDVDELINNYVAESRLLLDVLDVQRLHNDLFYSYDEMIAKRVKQVDLEPWHLSKTISVNLVQDTIDRLQKDIRVSPMTFDFFSELLGIAFNVVYVKDAYNNAKKAFKKRYFS</sequence>
<evidence type="ECO:0000313" key="2">
    <source>
        <dbReference type="Proteomes" id="UP001220670"/>
    </source>
</evidence>
<gene>
    <name evidence="1" type="ORF">PO250_02090</name>
</gene>
<proteinExistence type="predicted"/>